<dbReference type="Proteomes" id="UP000585474">
    <property type="component" value="Unassembled WGS sequence"/>
</dbReference>
<protein>
    <submittedName>
        <fullName evidence="1">Uncharacterized protein</fullName>
    </submittedName>
</protein>
<evidence type="ECO:0000313" key="2">
    <source>
        <dbReference type="Proteomes" id="UP000585474"/>
    </source>
</evidence>
<proteinExistence type="predicted"/>
<comment type="caution">
    <text evidence="1">The sequence shown here is derived from an EMBL/GenBank/DDBJ whole genome shotgun (WGS) entry which is preliminary data.</text>
</comment>
<organism evidence="1 2">
    <name type="scientific">Actinidia rufa</name>
    <dbReference type="NCBI Taxonomy" id="165716"/>
    <lineage>
        <taxon>Eukaryota</taxon>
        <taxon>Viridiplantae</taxon>
        <taxon>Streptophyta</taxon>
        <taxon>Embryophyta</taxon>
        <taxon>Tracheophyta</taxon>
        <taxon>Spermatophyta</taxon>
        <taxon>Magnoliopsida</taxon>
        <taxon>eudicotyledons</taxon>
        <taxon>Gunneridae</taxon>
        <taxon>Pentapetalae</taxon>
        <taxon>asterids</taxon>
        <taxon>Ericales</taxon>
        <taxon>Actinidiaceae</taxon>
        <taxon>Actinidia</taxon>
    </lineage>
</organism>
<accession>A0A7J0GZ56</accession>
<sequence>MKVLSIQQHARNTLSRLRMRKRNRNWAQNRNHMGWGNLFDIILGLRGYWLLAARAGLHRAGAGLGCVAAGWTADYRGFWLDWTLHRAGLGWAARGRDLAARNGEQVLLVVGLRDCWLDYGGVGAQLLHWRLAGLGLNSAGQSGGSRGVGKKKKYCTEAGGWWLLG</sequence>
<dbReference type="EMBL" id="BJWL01000025">
    <property type="protein sequence ID" value="GFZ16086.1"/>
    <property type="molecule type" value="Genomic_DNA"/>
</dbReference>
<keyword evidence="2" id="KW-1185">Reference proteome</keyword>
<gene>
    <name evidence="1" type="ORF">Acr_25g0004950</name>
</gene>
<reference evidence="1 2" key="1">
    <citation type="submission" date="2019-07" db="EMBL/GenBank/DDBJ databases">
        <title>De Novo Assembly of kiwifruit Actinidia rufa.</title>
        <authorList>
            <person name="Sugita-Konishi S."/>
            <person name="Sato K."/>
            <person name="Mori E."/>
            <person name="Abe Y."/>
            <person name="Kisaki G."/>
            <person name="Hamano K."/>
            <person name="Suezawa K."/>
            <person name="Otani M."/>
            <person name="Fukuda T."/>
            <person name="Manabe T."/>
            <person name="Gomi K."/>
            <person name="Tabuchi M."/>
            <person name="Akimitsu K."/>
            <person name="Kataoka I."/>
        </authorList>
    </citation>
    <scope>NUCLEOTIDE SEQUENCE [LARGE SCALE GENOMIC DNA]</scope>
    <source>
        <strain evidence="2">cv. Fuchu</strain>
    </source>
</reference>
<evidence type="ECO:0000313" key="1">
    <source>
        <dbReference type="EMBL" id="GFZ16086.1"/>
    </source>
</evidence>
<name>A0A7J0GZ56_9ERIC</name>
<dbReference type="AlphaFoldDB" id="A0A7J0GZ56"/>